<dbReference type="EMBL" id="KL363217">
    <property type="protein sequence ID" value="KFD53451.1"/>
    <property type="molecule type" value="Genomic_DNA"/>
</dbReference>
<sequence length="130" mass="15104">MFALIPVLSVFLLRRMQYLKAVSTAHVHPPEFTANEVGITCDRNWPKSWKQLVRKPCKLGKLPSESQNTAAFEKFDVQRFYERKGEKFGILTPIKCMLWQNEDEFDVEYGVCNHVYLCTGKRQRTDGTSD</sequence>
<keyword evidence="3" id="KW-1185">Reference proteome</keyword>
<keyword evidence="1" id="KW-0732">Signal</keyword>
<evidence type="ECO:0000256" key="1">
    <source>
        <dbReference type="SAM" id="SignalP"/>
    </source>
</evidence>
<dbReference type="Proteomes" id="UP000030764">
    <property type="component" value="Unassembled WGS sequence"/>
</dbReference>
<evidence type="ECO:0000313" key="3">
    <source>
        <dbReference type="Proteomes" id="UP000030764"/>
    </source>
</evidence>
<feature type="signal peptide" evidence="1">
    <location>
        <begin position="1"/>
        <end position="21"/>
    </location>
</feature>
<dbReference type="AlphaFoldDB" id="A0A085M8A5"/>
<evidence type="ECO:0000313" key="2">
    <source>
        <dbReference type="EMBL" id="KFD53451.1"/>
    </source>
</evidence>
<accession>A0A085M8A5</accession>
<feature type="chain" id="PRO_5001795057" evidence="1">
    <location>
        <begin position="22"/>
        <end position="130"/>
    </location>
</feature>
<proteinExistence type="predicted"/>
<gene>
    <name evidence="2" type="ORF">M513_05715</name>
</gene>
<protein>
    <submittedName>
        <fullName evidence="2">Uncharacterized protein</fullName>
    </submittedName>
</protein>
<name>A0A085M8A5_9BILA</name>
<reference evidence="2 3" key="1">
    <citation type="journal article" date="2014" name="Nat. Genet.">
        <title>Genome and transcriptome of the porcine whipworm Trichuris suis.</title>
        <authorList>
            <person name="Jex A.R."/>
            <person name="Nejsum P."/>
            <person name="Schwarz E.M."/>
            <person name="Hu L."/>
            <person name="Young N.D."/>
            <person name="Hall R.S."/>
            <person name="Korhonen P.K."/>
            <person name="Liao S."/>
            <person name="Thamsborg S."/>
            <person name="Xia J."/>
            <person name="Xu P."/>
            <person name="Wang S."/>
            <person name="Scheerlinck J.P."/>
            <person name="Hofmann A."/>
            <person name="Sternberg P.W."/>
            <person name="Wang J."/>
            <person name="Gasser R.B."/>
        </authorList>
    </citation>
    <scope>NUCLEOTIDE SEQUENCE [LARGE SCALE GENOMIC DNA]</scope>
    <source>
        <strain evidence="2">DCEP-RM93M</strain>
    </source>
</reference>
<organism evidence="2 3">
    <name type="scientific">Trichuris suis</name>
    <name type="common">pig whipworm</name>
    <dbReference type="NCBI Taxonomy" id="68888"/>
    <lineage>
        <taxon>Eukaryota</taxon>
        <taxon>Metazoa</taxon>
        <taxon>Ecdysozoa</taxon>
        <taxon>Nematoda</taxon>
        <taxon>Enoplea</taxon>
        <taxon>Dorylaimia</taxon>
        <taxon>Trichinellida</taxon>
        <taxon>Trichuridae</taxon>
        <taxon>Trichuris</taxon>
    </lineage>
</organism>